<dbReference type="GO" id="GO:0006310">
    <property type="term" value="P:DNA recombination"/>
    <property type="evidence" value="ECO:0007669"/>
    <property type="project" value="UniProtKB-KW"/>
</dbReference>
<dbReference type="InterPro" id="IPR051917">
    <property type="entry name" value="Transposase-Integrase"/>
</dbReference>
<dbReference type="InterPro" id="IPR001584">
    <property type="entry name" value="Integrase_cat-core"/>
</dbReference>
<dbReference type="InterPro" id="IPR025246">
    <property type="entry name" value="IS30-like_HTH"/>
</dbReference>
<dbReference type="EMBL" id="UOGD01000063">
    <property type="protein sequence ID" value="VAX16846.1"/>
    <property type="molecule type" value="Genomic_DNA"/>
</dbReference>
<organism evidence="3">
    <name type="scientific">hydrothermal vent metagenome</name>
    <dbReference type="NCBI Taxonomy" id="652676"/>
    <lineage>
        <taxon>unclassified sequences</taxon>
        <taxon>metagenomes</taxon>
        <taxon>ecological metagenomes</taxon>
    </lineage>
</organism>
<reference evidence="3" key="1">
    <citation type="submission" date="2018-06" db="EMBL/GenBank/DDBJ databases">
        <authorList>
            <person name="Zhirakovskaya E."/>
        </authorList>
    </citation>
    <scope>NUCLEOTIDE SEQUENCE</scope>
</reference>
<dbReference type="NCBIfam" id="NF033563">
    <property type="entry name" value="transpos_IS30"/>
    <property type="match status" value="1"/>
</dbReference>
<dbReference type="AlphaFoldDB" id="A0A3B1BF14"/>
<dbReference type="PROSITE" id="PS50994">
    <property type="entry name" value="INTEGRASE"/>
    <property type="match status" value="1"/>
</dbReference>
<evidence type="ECO:0000313" key="3">
    <source>
        <dbReference type="EMBL" id="VAX16846.1"/>
    </source>
</evidence>
<evidence type="ECO:0000259" key="2">
    <source>
        <dbReference type="PROSITE" id="PS50994"/>
    </source>
</evidence>
<dbReference type="GO" id="GO:0032196">
    <property type="term" value="P:transposition"/>
    <property type="evidence" value="ECO:0007669"/>
    <property type="project" value="TreeGrafter"/>
</dbReference>
<protein>
    <submittedName>
        <fullName evidence="3">Mobile element protein</fullName>
    </submittedName>
</protein>
<gene>
    <name evidence="3" type="ORF">MNBD_IGNAVI01-2491</name>
</gene>
<dbReference type="GO" id="GO:0005829">
    <property type="term" value="C:cytosol"/>
    <property type="evidence" value="ECO:0007669"/>
    <property type="project" value="TreeGrafter"/>
</dbReference>
<dbReference type="Gene3D" id="3.30.420.10">
    <property type="entry name" value="Ribonuclease H-like superfamily/Ribonuclease H"/>
    <property type="match status" value="1"/>
</dbReference>
<sequence length="327" mass="38837">MKNYTHISNHQRIELATLHRNGNSVSNISKQLKLHRSTVYRELKRNSRLRSSYVSYYANNLAEMRKERFAKNHKFTSQMIILIKEKLENYQWSPEQIHGYCFQNNIPMVSHERIYQYIYQDKEKGGKLFEHLRTGKKKYKKRYGKHKNPKIIIKNKVSIDERPEIINNKERYGDWEIDTIIGKNNKGAIVTIVERKSSFILIRKLKGKNASQLAKETIRLMMPYKELVHSITSDNGTEFANHEYIAKKLKAKFYFAHPYSSWERGLSEYSNKLIRQYVPKKSIFEDFSVKYLNEINNKLNNRPRKTLDFNSPLLVFMDVLNNVALGY</sequence>
<dbReference type="SUPFAM" id="SSF53098">
    <property type="entry name" value="Ribonuclease H-like"/>
    <property type="match status" value="1"/>
</dbReference>
<dbReference type="GO" id="GO:0015074">
    <property type="term" value="P:DNA integration"/>
    <property type="evidence" value="ECO:0007669"/>
    <property type="project" value="InterPro"/>
</dbReference>
<dbReference type="PANTHER" id="PTHR10948:SF23">
    <property type="entry name" value="TRANSPOSASE INSI FOR INSERTION SEQUENCE ELEMENT IS30A-RELATED"/>
    <property type="match status" value="1"/>
</dbReference>
<dbReference type="Gene3D" id="1.10.10.60">
    <property type="entry name" value="Homeodomain-like"/>
    <property type="match status" value="1"/>
</dbReference>
<dbReference type="PANTHER" id="PTHR10948">
    <property type="entry name" value="TRANSPOSASE"/>
    <property type="match status" value="1"/>
</dbReference>
<name>A0A3B1BF14_9ZZZZ</name>
<feature type="domain" description="Integrase catalytic" evidence="2">
    <location>
        <begin position="159"/>
        <end position="320"/>
    </location>
</feature>
<dbReference type="InterPro" id="IPR036397">
    <property type="entry name" value="RNaseH_sf"/>
</dbReference>
<dbReference type="InterPro" id="IPR009057">
    <property type="entry name" value="Homeodomain-like_sf"/>
</dbReference>
<keyword evidence="1" id="KW-0233">DNA recombination</keyword>
<dbReference type="SUPFAM" id="SSF46689">
    <property type="entry name" value="Homeodomain-like"/>
    <property type="match status" value="1"/>
</dbReference>
<dbReference type="GO" id="GO:0004803">
    <property type="term" value="F:transposase activity"/>
    <property type="evidence" value="ECO:0007669"/>
    <property type="project" value="TreeGrafter"/>
</dbReference>
<accession>A0A3B1BF14</accession>
<dbReference type="InterPro" id="IPR053392">
    <property type="entry name" value="Transposase_IS30-like"/>
</dbReference>
<evidence type="ECO:0000256" key="1">
    <source>
        <dbReference type="ARBA" id="ARBA00023172"/>
    </source>
</evidence>
<dbReference type="Pfam" id="PF13936">
    <property type="entry name" value="HTH_38"/>
    <property type="match status" value="1"/>
</dbReference>
<dbReference type="Pfam" id="PF00665">
    <property type="entry name" value="rve"/>
    <property type="match status" value="1"/>
</dbReference>
<dbReference type="GO" id="GO:0003676">
    <property type="term" value="F:nucleic acid binding"/>
    <property type="evidence" value="ECO:0007669"/>
    <property type="project" value="InterPro"/>
</dbReference>
<dbReference type="InterPro" id="IPR012337">
    <property type="entry name" value="RNaseH-like_sf"/>
</dbReference>
<proteinExistence type="predicted"/>